<dbReference type="Proteomes" id="UP000199446">
    <property type="component" value="Unassembled WGS sequence"/>
</dbReference>
<dbReference type="STRING" id="482827.SAMN04488243_10139"/>
<sequence length="515" mass="53838">MKQPWTSILAGVALLLGGCNLGGSSTGQGTVSLSVGISKPTAGAYTNQREVEVRIAATGGRVESAKLRYDGPSSGEIPLAPSGGVWRGTLPESLSSGTYTLKAEAQAGSSVKESDPVSFVFDKDKPQITVLAPTSPVTLSSTSLEVRVRAQDTHSGIKSVKLFADATLLEEKLGASGGEYIFTVKRDVLPEGLVALRVVAEDLAGNVQETLVSVTVDRASPTVVWRRPADGATVSGLVTLEVEATDNVGVAKVEFFAGSTKLGEATSAPYTFSWNTAGYPDGPVTLKARAVDVAGNATEATLTVTVANAPKVFWLNPTPNQKVAGSVALRVEVQALRPINRVEFYFGPDENSISKVPGTPTQSGNTYTLNWDVLQVQPGSYLLKVVVVDVQGSQAQATIPVEVGSAFVITTPAEGDKVGPGADRSIVTITVGINGTLPPGVSVTRVAIYINGQYQGDATSNTAGDGSQIYIYTWNTTQSSPGHDPTLSGDRVITARVYYTGGDTWTNGVRVNYQP</sequence>
<dbReference type="EMBL" id="FNBC01000001">
    <property type="protein sequence ID" value="SDE39050.1"/>
    <property type="molecule type" value="Genomic_DNA"/>
</dbReference>
<protein>
    <submittedName>
        <fullName evidence="1">Ig-like domain (Group 3)</fullName>
    </submittedName>
</protein>
<name>A0A1G7CJY6_9DEIN</name>
<dbReference type="OrthoDB" id="752937at2"/>
<evidence type="ECO:0000313" key="1">
    <source>
        <dbReference type="EMBL" id="SDE39050.1"/>
    </source>
</evidence>
<dbReference type="RefSeq" id="WP_093004681.1">
    <property type="nucleotide sequence ID" value="NZ_FNBC01000001.1"/>
</dbReference>
<accession>A0A1G7CJY6</accession>
<proteinExistence type="predicted"/>
<organism evidence="1 2">
    <name type="scientific">Thermus arciformis</name>
    <dbReference type="NCBI Taxonomy" id="482827"/>
    <lineage>
        <taxon>Bacteria</taxon>
        <taxon>Thermotogati</taxon>
        <taxon>Deinococcota</taxon>
        <taxon>Deinococci</taxon>
        <taxon>Thermales</taxon>
        <taxon>Thermaceae</taxon>
        <taxon>Thermus</taxon>
    </lineage>
</organism>
<keyword evidence="2" id="KW-1185">Reference proteome</keyword>
<dbReference type="InterPro" id="IPR013783">
    <property type="entry name" value="Ig-like_fold"/>
</dbReference>
<reference evidence="2" key="1">
    <citation type="submission" date="2016-10" db="EMBL/GenBank/DDBJ databases">
        <authorList>
            <person name="Varghese N."/>
            <person name="Submissions S."/>
        </authorList>
    </citation>
    <scope>NUCLEOTIDE SEQUENCE [LARGE SCALE GENOMIC DNA]</scope>
    <source>
        <strain evidence="2">CGMCC 1.6992</strain>
    </source>
</reference>
<evidence type="ECO:0000313" key="2">
    <source>
        <dbReference type="Proteomes" id="UP000199446"/>
    </source>
</evidence>
<dbReference type="Gene3D" id="2.60.40.10">
    <property type="entry name" value="Immunoglobulins"/>
    <property type="match status" value="5"/>
</dbReference>
<dbReference type="AlphaFoldDB" id="A0A1G7CJY6"/>
<gene>
    <name evidence="1" type="ORF">SAMN04488243_10139</name>
</gene>
<dbReference type="Pfam" id="PF17957">
    <property type="entry name" value="Big_7"/>
    <property type="match status" value="4"/>
</dbReference>
<dbReference type="PROSITE" id="PS51257">
    <property type="entry name" value="PROKAR_LIPOPROTEIN"/>
    <property type="match status" value="1"/>
</dbReference>